<dbReference type="GO" id="GO:0000329">
    <property type="term" value="C:fungal-type vacuole membrane"/>
    <property type="evidence" value="ECO:0007669"/>
    <property type="project" value="TreeGrafter"/>
</dbReference>
<feature type="transmembrane region" description="Helical" evidence="5">
    <location>
        <begin position="313"/>
        <end position="333"/>
    </location>
</feature>
<feature type="transmembrane region" description="Helical" evidence="5">
    <location>
        <begin position="51"/>
        <end position="70"/>
    </location>
</feature>
<accession>A0A067M4I7</accession>
<dbReference type="PANTHER" id="PTHR23520">
    <property type="entry name" value="TRANSPORTER, PUTATIVE (AFU_ORTHOLOGUE AFUA_3G04000)-RELATED"/>
    <property type="match status" value="1"/>
</dbReference>
<evidence type="ECO:0000259" key="6">
    <source>
        <dbReference type="PROSITE" id="PS50850"/>
    </source>
</evidence>
<keyword evidence="4 5" id="KW-0472">Membrane</keyword>
<organism evidence="7 8">
    <name type="scientific">Botryobasidium botryosum (strain FD-172 SS1)</name>
    <dbReference type="NCBI Taxonomy" id="930990"/>
    <lineage>
        <taxon>Eukaryota</taxon>
        <taxon>Fungi</taxon>
        <taxon>Dikarya</taxon>
        <taxon>Basidiomycota</taxon>
        <taxon>Agaricomycotina</taxon>
        <taxon>Agaricomycetes</taxon>
        <taxon>Cantharellales</taxon>
        <taxon>Botryobasidiaceae</taxon>
        <taxon>Botryobasidium</taxon>
    </lineage>
</organism>
<dbReference type="InterPro" id="IPR005829">
    <property type="entry name" value="Sugar_transporter_CS"/>
</dbReference>
<dbReference type="PROSITE" id="PS50850">
    <property type="entry name" value="MFS"/>
    <property type="match status" value="1"/>
</dbReference>
<dbReference type="STRING" id="930990.A0A067M4I7"/>
<dbReference type="EMBL" id="KL198067">
    <property type="protein sequence ID" value="KDQ10459.1"/>
    <property type="molecule type" value="Genomic_DNA"/>
</dbReference>
<feature type="transmembrane region" description="Helical" evidence="5">
    <location>
        <begin position="276"/>
        <end position="301"/>
    </location>
</feature>
<evidence type="ECO:0000313" key="8">
    <source>
        <dbReference type="Proteomes" id="UP000027195"/>
    </source>
</evidence>
<dbReference type="Proteomes" id="UP000027195">
    <property type="component" value="Unassembled WGS sequence"/>
</dbReference>
<gene>
    <name evidence="7" type="ORF">BOTBODRAFT_58014</name>
</gene>
<feature type="domain" description="Major facilitator superfamily (MFS) profile" evidence="6">
    <location>
        <begin position="39"/>
        <end position="456"/>
    </location>
</feature>
<evidence type="ECO:0000256" key="4">
    <source>
        <dbReference type="ARBA" id="ARBA00023136"/>
    </source>
</evidence>
<evidence type="ECO:0000256" key="3">
    <source>
        <dbReference type="ARBA" id="ARBA00022989"/>
    </source>
</evidence>
<dbReference type="InParanoid" id="A0A067M4I7"/>
<dbReference type="PANTHER" id="PTHR23520:SF5">
    <property type="entry name" value="TRANSPORTER, PUTATIVE (AFU_ORTHOLOGUE AFUA_3G04000)-RELATED"/>
    <property type="match status" value="1"/>
</dbReference>
<dbReference type="Gene3D" id="1.20.1250.20">
    <property type="entry name" value="MFS general substrate transporter like domains"/>
    <property type="match status" value="1"/>
</dbReference>
<sequence>MTEADVNLQYATAVSKSASFLERLYHDLGLHTLLNSPRDTKILFLHRFVRLFAYGQSALILALHFNLLGIDDAHKGLFMTMALLGHLFFTFVLALVADAFGRRKLLAVGATFMAGAGITFALASNYWALLIAAILGVIGPSGNEVYPFRAIEESIIAQLTPAKVRSDIFGWYVLTGSLAIALGSLTCGWIVHRLHTVYEWDLLSAYRVIYWLYTGLGCIKLLLSVILSEECEANPTGPHSRHCDAEQRPLLVERCPPPPAAPRRWIPELSPESKHVLIRLVFLLALDSMASGIANMSWITYYFAKTFSLDQSILGSIFFTINIVAAFGSLMAVPISRRFGLIRTMVFGHLPSGILLAFIPVFPGLAPAVAFLILRSSFAQMDTAPRNAFISGSVLSSERTAVMGIVNVAKACAQSVGPLIAGWLASTNHFGAFFVLAGCMKATYDVLVYVVFAGMKTDREGVPI</sequence>
<dbReference type="OrthoDB" id="10027823at2759"/>
<dbReference type="InterPro" id="IPR011701">
    <property type="entry name" value="MFS"/>
</dbReference>
<feature type="transmembrane region" description="Helical" evidence="5">
    <location>
        <begin position="430"/>
        <end position="452"/>
    </location>
</feature>
<dbReference type="SUPFAM" id="SSF103473">
    <property type="entry name" value="MFS general substrate transporter"/>
    <property type="match status" value="1"/>
</dbReference>
<reference evidence="8" key="1">
    <citation type="journal article" date="2014" name="Proc. Natl. Acad. Sci. U.S.A.">
        <title>Extensive sampling of basidiomycete genomes demonstrates inadequacy of the white-rot/brown-rot paradigm for wood decay fungi.</title>
        <authorList>
            <person name="Riley R."/>
            <person name="Salamov A.A."/>
            <person name="Brown D.W."/>
            <person name="Nagy L.G."/>
            <person name="Floudas D."/>
            <person name="Held B.W."/>
            <person name="Levasseur A."/>
            <person name="Lombard V."/>
            <person name="Morin E."/>
            <person name="Otillar R."/>
            <person name="Lindquist E.A."/>
            <person name="Sun H."/>
            <person name="LaButti K.M."/>
            <person name="Schmutz J."/>
            <person name="Jabbour D."/>
            <person name="Luo H."/>
            <person name="Baker S.E."/>
            <person name="Pisabarro A.G."/>
            <person name="Walton J.D."/>
            <person name="Blanchette R.A."/>
            <person name="Henrissat B."/>
            <person name="Martin F."/>
            <person name="Cullen D."/>
            <person name="Hibbett D.S."/>
            <person name="Grigoriev I.V."/>
        </authorList>
    </citation>
    <scope>NUCLEOTIDE SEQUENCE [LARGE SCALE GENOMIC DNA]</scope>
    <source>
        <strain evidence="8">FD-172 SS1</strain>
    </source>
</reference>
<dbReference type="HOGENOM" id="CLU_025894_2_0_1"/>
<feature type="transmembrane region" description="Helical" evidence="5">
    <location>
        <begin position="169"/>
        <end position="192"/>
    </location>
</feature>
<dbReference type="InterPro" id="IPR036259">
    <property type="entry name" value="MFS_trans_sf"/>
</dbReference>
<dbReference type="Pfam" id="PF07690">
    <property type="entry name" value="MFS_1"/>
    <property type="match status" value="2"/>
</dbReference>
<evidence type="ECO:0000256" key="1">
    <source>
        <dbReference type="ARBA" id="ARBA00004141"/>
    </source>
</evidence>
<keyword evidence="8" id="KW-1185">Reference proteome</keyword>
<keyword evidence="2 5" id="KW-0812">Transmembrane</keyword>
<keyword evidence="3 5" id="KW-1133">Transmembrane helix</keyword>
<feature type="transmembrane region" description="Helical" evidence="5">
    <location>
        <begin position="129"/>
        <end position="148"/>
    </location>
</feature>
<comment type="subcellular location">
    <subcellularLocation>
        <location evidence="1">Membrane</location>
        <topology evidence="1">Multi-pass membrane protein</topology>
    </subcellularLocation>
</comment>
<dbReference type="InterPro" id="IPR020846">
    <property type="entry name" value="MFS_dom"/>
</dbReference>
<dbReference type="AlphaFoldDB" id="A0A067M4I7"/>
<name>A0A067M4I7_BOTB1</name>
<evidence type="ECO:0000256" key="2">
    <source>
        <dbReference type="ARBA" id="ARBA00022692"/>
    </source>
</evidence>
<feature type="transmembrane region" description="Helical" evidence="5">
    <location>
        <begin position="76"/>
        <end position="96"/>
    </location>
</feature>
<feature type="transmembrane region" description="Helical" evidence="5">
    <location>
        <begin position="105"/>
        <end position="123"/>
    </location>
</feature>
<evidence type="ECO:0000256" key="5">
    <source>
        <dbReference type="SAM" id="Phobius"/>
    </source>
</evidence>
<proteinExistence type="predicted"/>
<protein>
    <recommendedName>
        <fullName evidence="6">Major facilitator superfamily (MFS) profile domain-containing protein</fullName>
    </recommendedName>
</protein>
<evidence type="ECO:0000313" key="7">
    <source>
        <dbReference type="EMBL" id="KDQ10459.1"/>
    </source>
</evidence>
<feature type="transmembrane region" description="Helical" evidence="5">
    <location>
        <begin position="354"/>
        <end position="374"/>
    </location>
</feature>
<feature type="transmembrane region" description="Helical" evidence="5">
    <location>
        <begin position="208"/>
        <end position="227"/>
    </location>
</feature>
<dbReference type="GO" id="GO:0022857">
    <property type="term" value="F:transmembrane transporter activity"/>
    <property type="evidence" value="ECO:0007669"/>
    <property type="project" value="InterPro"/>
</dbReference>
<dbReference type="PROSITE" id="PS00216">
    <property type="entry name" value="SUGAR_TRANSPORT_1"/>
    <property type="match status" value="1"/>
</dbReference>